<comment type="caution">
    <text evidence="1">The sequence shown here is derived from an EMBL/GenBank/DDBJ whole genome shotgun (WGS) entry which is preliminary data.</text>
</comment>
<protein>
    <submittedName>
        <fullName evidence="1">Uncharacterized protein</fullName>
    </submittedName>
</protein>
<evidence type="ECO:0000313" key="2">
    <source>
        <dbReference type="Proteomes" id="UP000828048"/>
    </source>
</evidence>
<evidence type="ECO:0000313" key="1">
    <source>
        <dbReference type="EMBL" id="KAH7840616.1"/>
    </source>
</evidence>
<keyword evidence="2" id="KW-1185">Reference proteome</keyword>
<name>A0ACB7XJS7_9ERIC</name>
<dbReference type="EMBL" id="CM037160">
    <property type="protein sequence ID" value="KAH7840616.1"/>
    <property type="molecule type" value="Genomic_DNA"/>
</dbReference>
<gene>
    <name evidence="1" type="ORF">Vadar_019265</name>
</gene>
<proteinExistence type="predicted"/>
<dbReference type="Proteomes" id="UP000828048">
    <property type="component" value="Chromosome 10"/>
</dbReference>
<sequence>MLTYETSKEHGLQCFDGHQACEVEPTKKEKRAKELTQAFKELKTALRSVCESHKLPLAMTWVPCSDCNGLQRCKVYSAGVEFCLPRDSFLGEFLKVSKCRHLRKGLVAERAHSSLNMLYCSDITQLSLHEYPLVHHARWCNLSGWFTICLLCEHTGNYIYVLEFFLSARNKNDENIVATLSAILGTIEEKFKTFRFASGKVLGELTSVEVIDFQNNQKNQFVQSIQAARDFSLSSIPSSVQSSASVANIRPGSQHASMGTINANYDHPFPNFDLSFDSDPSFAQSSTSVAYTRPGFQNSNMVIIIAKYASSEEEFELSLPCRLEELQQEVTERLMLEAGNYSVTYEDEEDGRVLIGCDEDLQTYVEDSMSQGNAAHVVRLELKEPATNLNPTN</sequence>
<organism evidence="1 2">
    <name type="scientific">Vaccinium darrowii</name>
    <dbReference type="NCBI Taxonomy" id="229202"/>
    <lineage>
        <taxon>Eukaryota</taxon>
        <taxon>Viridiplantae</taxon>
        <taxon>Streptophyta</taxon>
        <taxon>Embryophyta</taxon>
        <taxon>Tracheophyta</taxon>
        <taxon>Spermatophyta</taxon>
        <taxon>Magnoliopsida</taxon>
        <taxon>eudicotyledons</taxon>
        <taxon>Gunneridae</taxon>
        <taxon>Pentapetalae</taxon>
        <taxon>asterids</taxon>
        <taxon>Ericales</taxon>
        <taxon>Ericaceae</taxon>
        <taxon>Vaccinioideae</taxon>
        <taxon>Vaccinieae</taxon>
        <taxon>Vaccinium</taxon>
    </lineage>
</organism>
<accession>A0ACB7XJS7</accession>
<reference evidence="1 2" key="1">
    <citation type="journal article" date="2021" name="Hortic Res">
        <title>High-quality reference genome and annotation aids understanding of berry development for evergreen blueberry (Vaccinium darrowii).</title>
        <authorList>
            <person name="Yu J."/>
            <person name="Hulse-Kemp A.M."/>
            <person name="Babiker E."/>
            <person name="Staton M."/>
        </authorList>
    </citation>
    <scope>NUCLEOTIDE SEQUENCE [LARGE SCALE GENOMIC DNA]</scope>
    <source>
        <strain evidence="2">cv. NJ 8807/NJ 8810</strain>
        <tissue evidence="1">Young leaf</tissue>
    </source>
</reference>